<dbReference type="Gene3D" id="3.30.710.10">
    <property type="entry name" value="Potassium Channel Kv1.1, Chain A"/>
    <property type="match status" value="1"/>
</dbReference>
<proteinExistence type="predicted"/>
<name>A0AA36DQ42_CYLNA</name>
<accession>A0AA36DQ42</accession>
<dbReference type="SUPFAM" id="SSF54695">
    <property type="entry name" value="POZ domain"/>
    <property type="match status" value="1"/>
</dbReference>
<dbReference type="SMART" id="SM00225">
    <property type="entry name" value="BTB"/>
    <property type="match status" value="1"/>
</dbReference>
<comment type="caution">
    <text evidence="2">The sequence shown here is derived from an EMBL/GenBank/DDBJ whole genome shotgun (WGS) entry which is preliminary data.</text>
</comment>
<gene>
    <name evidence="2" type="ORF">CYNAS_LOCUS3138</name>
</gene>
<dbReference type="GO" id="GO:0051260">
    <property type="term" value="P:protein homooligomerization"/>
    <property type="evidence" value="ECO:0007669"/>
    <property type="project" value="InterPro"/>
</dbReference>
<dbReference type="InterPro" id="IPR000210">
    <property type="entry name" value="BTB/POZ_dom"/>
</dbReference>
<dbReference type="InterPro" id="IPR011333">
    <property type="entry name" value="SKP1/BTB/POZ_sf"/>
</dbReference>
<dbReference type="CDD" id="cd18316">
    <property type="entry name" value="BTB_POZ_KCTD-like"/>
    <property type="match status" value="1"/>
</dbReference>
<evidence type="ECO:0000313" key="3">
    <source>
        <dbReference type="Proteomes" id="UP001176961"/>
    </source>
</evidence>
<sequence length="203" mass="23204">MSDNRVQAHGEVVKINVGGTIFETYLSTLMRVDNTVLSAMAASWRNQEVLFVDRSPTQFAKILDYLRDSENFTPPLDDGAREELRKEAEFYNMPGLVEMCSPEVFRVGDSVQWRQSVVESYYHHSVARWIRKNRTVECPVCYNDFKQSLLYKQRNPEFLMDYIVLLHGKEHTSSAIGSCSSMAHSAKCSGKTGQLLFHNLHCA</sequence>
<dbReference type="AlphaFoldDB" id="A0AA36DQ42"/>
<dbReference type="InterPro" id="IPR003131">
    <property type="entry name" value="T1-type_BTB"/>
</dbReference>
<dbReference type="EMBL" id="CATQJL010000001">
    <property type="protein sequence ID" value="CAJ0591155.1"/>
    <property type="molecule type" value="Genomic_DNA"/>
</dbReference>
<dbReference type="Proteomes" id="UP001176961">
    <property type="component" value="Unassembled WGS sequence"/>
</dbReference>
<organism evidence="2 3">
    <name type="scientific">Cylicocyclus nassatus</name>
    <name type="common">Nematode worm</name>
    <dbReference type="NCBI Taxonomy" id="53992"/>
    <lineage>
        <taxon>Eukaryota</taxon>
        <taxon>Metazoa</taxon>
        <taxon>Ecdysozoa</taxon>
        <taxon>Nematoda</taxon>
        <taxon>Chromadorea</taxon>
        <taxon>Rhabditida</taxon>
        <taxon>Rhabditina</taxon>
        <taxon>Rhabditomorpha</taxon>
        <taxon>Strongyloidea</taxon>
        <taxon>Strongylidae</taxon>
        <taxon>Cylicocyclus</taxon>
    </lineage>
</organism>
<protein>
    <recommendedName>
        <fullName evidence="1">BTB domain-containing protein</fullName>
    </recommendedName>
</protein>
<dbReference type="InterPro" id="IPR045068">
    <property type="entry name" value="BACURD1-3"/>
</dbReference>
<dbReference type="PANTHER" id="PTHR11145:SF12">
    <property type="entry name" value="BTB DOMAIN-CONTAINING PROTEIN"/>
    <property type="match status" value="1"/>
</dbReference>
<evidence type="ECO:0000313" key="2">
    <source>
        <dbReference type="EMBL" id="CAJ0591155.1"/>
    </source>
</evidence>
<dbReference type="PANTHER" id="PTHR11145">
    <property type="entry name" value="BTB/POZ DOMAIN-CONTAINING ADAPTER FOR CUL3-MEDIATED RHOA DEGRADATION PROTEIN FAMILY MEMBER"/>
    <property type="match status" value="1"/>
</dbReference>
<keyword evidence="3" id="KW-1185">Reference proteome</keyword>
<evidence type="ECO:0000259" key="1">
    <source>
        <dbReference type="SMART" id="SM00225"/>
    </source>
</evidence>
<reference evidence="2" key="1">
    <citation type="submission" date="2023-07" db="EMBL/GenBank/DDBJ databases">
        <authorList>
            <consortium name="CYATHOMIX"/>
        </authorList>
    </citation>
    <scope>NUCLEOTIDE SEQUENCE</scope>
    <source>
        <strain evidence="2">N/A</strain>
    </source>
</reference>
<dbReference type="Pfam" id="PF02214">
    <property type="entry name" value="BTB_2"/>
    <property type="match status" value="1"/>
</dbReference>
<feature type="domain" description="BTB" evidence="1">
    <location>
        <begin position="11"/>
        <end position="108"/>
    </location>
</feature>